<evidence type="ECO:0000313" key="9">
    <source>
        <dbReference type="EMBL" id="PCI92280.1"/>
    </source>
</evidence>
<comment type="cofactor">
    <cofactor evidence="2">
        <name>Mn(2+)</name>
        <dbReference type="ChEBI" id="CHEBI:29035"/>
    </cofactor>
</comment>
<dbReference type="GO" id="GO:0046872">
    <property type="term" value="F:metal ion binding"/>
    <property type="evidence" value="ECO:0007669"/>
    <property type="project" value="UniProtKB-KW"/>
</dbReference>
<evidence type="ECO:0000259" key="8">
    <source>
        <dbReference type="SMART" id="SM00471"/>
    </source>
</evidence>
<accession>A0A2A4YCD7</accession>
<evidence type="ECO:0000256" key="6">
    <source>
        <dbReference type="ARBA" id="ARBA00022723"/>
    </source>
</evidence>
<dbReference type="InterPro" id="IPR039356">
    <property type="entry name" value="YfbR/HDDC2"/>
</dbReference>
<comment type="caution">
    <text evidence="9">The sequence shown here is derived from an EMBL/GenBank/DDBJ whole genome shotgun (WGS) entry which is preliminary data.</text>
</comment>
<keyword evidence="7 9" id="KW-0378">Hydrolase</keyword>
<keyword evidence="6" id="KW-0479">Metal-binding</keyword>
<organism evidence="9 10">
    <name type="scientific">Aerophobetes bacterium</name>
    <dbReference type="NCBI Taxonomy" id="2030807"/>
    <lineage>
        <taxon>Bacteria</taxon>
        <taxon>Candidatus Aerophobota</taxon>
    </lineage>
</organism>
<comment type="subunit">
    <text evidence="4">Homodimer.</text>
</comment>
<evidence type="ECO:0000256" key="4">
    <source>
        <dbReference type="ARBA" id="ARBA00011738"/>
    </source>
</evidence>
<dbReference type="EMBL" id="NVUU01000114">
    <property type="protein sequence ID" value="PCI92280.1"/>
    <property type="molecule type" value="Genomic_DNA"/>
</dbReference>
<dbReference type="GO" id="GO:0002953">
    <property type="term" value="F:5'-deoxynucleotidase activity"/>
    <property type="evidence" value="ECO:0007669"/>
    <property type="project" value="UniProtKB-EC"/>
</dbReference>
<feature type="domain" description="HD/PDEase" evidence="8">
    <location>
        <begin position="36"/>
        <end position="157"/>
    </location>
</feature>
<protein>
    <recommendedName>
        <fullName evidence="5">5'-deoxynucleotidase</fullName>
        <ecNumber evidence="5">3.1.3.89</ecNumber>
    </recommendedName>
</protein>
<dbReference type="Gene3D" id="1.10.3210.10">
    <property type="entry name" value="Hypothetical protein af1432"/>
    <property type="match status" value="1"/>
</dbReference>
<dbReference type="InterPro" id="IPR006674">
    <property type="entry name" value="HD_domain"/>
</dbReference>
<evidence type="ECO:0000256" key="3">
    <source>
        <dbReference type="ARBA" id="ARBA00001941"/>
    </source>
</evidence>
<evidence type="ECO:0000256" key="1">
    <source>
        <dbReference type="ARBA" id="ARBA00001638"/>
    </source>
</evidence>
<evidence type="ECO:0000256" key="2">
    <source>
        <dbReference type="ARBA" id="ARBA00001936"/>
    </source>
</evidence>
<dbReference type="SMART" id="SM00471">
    <property type="entry name" value="HDc"/>
    <property type="match status" value="1"/>
</dbReference>
<dbReference type="SUPFAM" id="SSF109604">
    <property type="entry name" value="HD-domain/PDEase-like"/>
    <property type="match status" value="1"/>
</dbReference>
<dbReference type="EC" id="3.1.3.89" evidence="5"/>
<dbReference type="PANTHER" id="PTHR11845:SF13">
    <property type="entry name" value="5'-DEOXYNUCLEOTIDASE HDDC2"/>
    <property type="match status" value="1"/>
</dbReference>
<dbReference type="Pfam" id="PF13023">
    <property type="entry name" value="HD_3"/>
    <property type="match status" value="1"/>
</dbReference>
<dbReference type="GO" id="GO:0005737">
    <property type="term" value="C:cytoplasm"/>
    <property type="evidence" value="ECO:0007669"/>
    <property type="project" value="TreeGrafter"/>
</dbReference>
<dbReference type="AlphaFoldDB" id="A0A2A4YCD7"/>
<reference evidence="10" key="1">
    <citation type="submission" date="2017-08" db="EMBL/GenBank/DDBJ databases">
        <title>A dynamic microbial community with high functional redundancy inhabits the cold, oxic subseafloor aquifer.</title>
        <authorList>
            <person name="Tully B.J."/>
            <person name="Wheat C.G."/>
            <person name="Glazer B.T."/>
            <person name="Huber J.A."/>
        </authorList>
    </citation>
    <scope>NUCLEOTIDE SEQUENCE [LARGE SCALE GENOMIC DNA]</scope>
</reference>
<proteinExistence type="predicted"/>
<gene>
    <name evidence="9" type="ORF">COB11_07790</name>
</gene>
<evidence type="ECO:0000313" key="10">
    <source>
        <dbReference type="Proteomes" id="UP000217838"/>
    </source>
</evidence>
<name>A0A2A4YCD7_UNCAE</name>
<dbReference type="Proteomes" id="UP000217838">
    <property type="component" value="Unassembled WGS sequence"/>
</dbReference>
<evidence type="ECO:0000256" key="7">
    <source>
        <dbReference type="ARBA" id="ARBA00022801"/>
    </source>
</evidence>
<dbReference type="PANTHER" id="PTHR11845">
    <property type="entry name" value="5'-DEOXYNUCLEOTIDASE HDDC2"/>
    <property type="match status" value="1"/>
</dbReference>
<comment type="catalytic activity">
    <reaction evidence="1">
        <text>a 2'-deoxyribonucleoside 5'-phosphate + H2O = a 2'-deoxyribonucleoside + phosphate</text>
        <dbReference type="Rhea" id="RHEA:36167"/>
        <dbReference type="ChEBI" id="CHEBI:15377"/>
        <dbReference type="ChEBI" id="CHEBI:18274"/>
        <dbReference type="ChEBI" id="CHEBI:43474"/>
        <dbReference type="ChEBI" id="CHEBI:65317"/>
        <dbReference type="EC" id="3.1.3.89"/>
    </reaction>
</comment>
<sequence length="201" mass="23135">MPLQKLSINAKQILHFLHRAEKLKNELRHSWTSSGRNESVAEHSWRLTLMVVICSPFLSKDIDMMKAIKMAAIHDIGEIIVGDCHAFKIESDQTLSENRKQKEKEAVLEIAGSIGDSGQELIANWLEFEKNSSKEAQIVNFLDKLEVCIQHNESSLDTWTQDELTGIKDFYSKLQINEEFLTELKNLVVFETEMKLEKLFL</sequence>
<comment type="cofactor">
    <cofactor evidence="3">
        <name>Co(2+)</name>
        <dbReference type="ChEBI" id="CHEBI:48828"/>
    </cofactor>
</comment>
<evidence type="ECO:0000256" key="5">
    <source>
        <dbReference type="ARBA" id="ARBA00012964"/>
    </source>
</evidence>
<dbReference type="InterPro" id="IPR003607">
    <property type="entry name" value="HD/PDEase_dom"/>
</dbReference>